<dbReference type="AlphaFoldDB" id="A0A1R3HMV0"/>
<name>A0A1R3HMV0_COCAP</name>
<comment type="caution">
    <text evidence="1">The sequence shown here is derived from an EMBL/GenBank/DDBJ whole genome shotgun (WGS) entry which is preliminary data.</text>
</comment>
<proteinExistence type="predicted"/>
<evidence type="ECO:0000313" key="2">
    <source>
        <dbReference type="Proteomes" id="UP000188268"/>
    </source>
</evidence>
<dbReference type="Gramene" id="OMO71623">
    <property type="protein sequence ID" value="OMO71623"/>
    <property type="gene ID" value="CCACVL1_18117"/>
</dbReference>
<keyword evidence="2" id="KW-1185">Reference proteome</keyword>
<accession>A0A1R3HMV0</accession>
<gene>
    <name evidence="1" type="ORF">CCACVL1_18117</name>
</gene>
<dbReference type="Proteomes" id="UP000188268">
    <property type="component" value="Unassembled WGS sequence"/>
</dbReference>
<sequence length="35" mass="4072">MACKFCNKTMVPGKLLVVMIMKKLMKKHFLFVILS</sequence>
<protein>
    <submittedName>
        <fullName evidence="1">Uncharacterized protein</fullName>
    </submittedName>
</protein>
<reference evidence="1 2" key="1">
    <citation type="submission" date="2013-09" db="EMBL/GenBank/DDBJ databases">
        <title>Corchorus capsularis genome sequencing.</title>
        <authorList>
            <person name="Alam M."/>
            <person name="Haque M.S."/>
            <person name="Islam M.S."/>
            <person name="Emdad E.M."/>
            <person name="Islam M.M."/>
            <person name="Ahmed B."/>
            <person name="Halim A."/>
            <person name="Hossen Q.M.M."/>
            <person name="Hossain M.Z."/>
            <person name="Ahmed R."/>
            <person name="Khan M.M."/>
            <person name="Islam R."/>
            <person name="Rashid M.M."/>
            <person name="Khan S.A."/>
            <person name="Rahman M.S."/>
            <person name="Alam M."/>
        </authorList>
    </citation>
    <scope>NUCLEOTIDE SEQUENCE [LARGE SCALE GENOMIC DNA]</scope>
    <source>
        <strain evidence="2">cv. CVL-1</strain>
        <tissue evidence="1">Whole seedling</tissue>
    </source>
</reference>
<evidence type="ECO:0000313" key="1">
    <source>
        <dbReference type="EMBL" id="OMO71623.1"/>
    </source>
</evidence>
<organism evidence="1 2">
    <name type="scientific">Corchorus capsularis</name>
    <name type="common">Jute</name>
    <dbReference type="NCBI Taxonomy" id="210143"/>
    <lineage>
        <taxon>Eukaryota</taxon>
        <taxon>Viridiplantae</taxon>
        <taxon>Streptophyta</taxon>
        <taxon>Embryophyta</taxon>
        <taxon>Tracheophyta</taxon>
        <taxon>Spermatophyta</taxon>
        <taxon>Magnoliopsida</taxon>
        <taxon>eudicotyledons</taxon>
        <taxon>Gunneridae</taxon>
        <taxon>Pentapetalae</taxon>
        <taxon>rosids</taxon>
        <taxon>malvids</taxon>
        <taxon>Malvales</taxon>
        <taxon>Malvaceae</taxon>
        <taxon>Grewioideae</taxon>
        <taxon>Apeibeae</taxon>
        <taxon>Corchorus</taxon>
    </lineage>
</organism>
<dbReference type="EMBL" id="AWWV01011567">
    <property type="protein sequence ID" value="OMO71623.1"/>
    <property type="molecule type" value="Genomic_DNA"/>
</dbReference>